<gene>
    <name evidence="1" type="ORF">VTHSUH11_05300</name>
</gene>
<evidence type="ECO:0000313" key="2">
    <source>
        <dbReference type="Proteomes" id="UP000238877"/>
    </source>
</evidence>
<protein>
    <submittedName>
        <fullName evidence="1">Uncharacterized protein</fullName>
    </submittedName>
</protein>
<evidence type="ECO:0000313" key="1">
    <source>
        <dbReference type="EMBL" id="PQL25496.1"/>
    </source>
</evidence>
<dbReference type="EMBL" id="PPDF01000008">
    <property type="protein sequence ID" value="PQL25496.1"/>
    <property type="molecule type" value="Genomic_DNA"/>
</dbReference>
<dbReference type="RefSeq" id="WP_105092888.1">
    <property type="nucleotide sequence ID" value="NZ_PPDF01000008.1"/>
</dbReference>
<dbReference type="STRING" id="1110546.GCA_001078375_01901"/>
<organism evidence="1 2">
    <name type="scientific">Veillonella tobetsuensis</name>
    <dbReference type="NCBI Taxonomy" id="1110546"/>
    <lineage>
        <taxon>Bacteria</taxon>
        <taxon>Bacillati</taxon>
        <taxon>Bacillota</taxon>
        <taxon>Negativicutes</taxon>
        <taxon>Veillonellales</taxon>
        <taxon>Veillonellaceae</taxon>
        <taxon>Veillonella</taxon>
    </lineage>
</organism>
<comment type="caution">
    <text evidence="1">The sequence shown here is derived from an EMBL/GenBank/DDBJ whole genome shotgun (WGS) entry which is preliminary data.</text>
</comment>
<dbReference type="AlphaFoldDB" id="A0A2S7ZQG5"/>
<sequence>MNQGLVRQINDIVRPYRKARMGLLIVISNPVGQSGPTPPLAWQYMVGRNWYKHMIHGTASVNGVHGQQPVEMTLFAWPENRIADWHSVGGWYTQQYGYPCVLCVSPTGHTKMLRYDNGKMRYGDDLGPWDPSHIEDYGMAVFGKSYACTGIDGDYRCMQFPEFNRKEGTHFGALSDYIGSEYILLFPKSRICSASKVGRHSIEDLANICNIPYDMVEQTYLYEPDDPTEYKETFYALYVRKARLQEVFGVYKRTLMCRDINWMICVTPRGYMYHISPFTNSKTGLTTDSLPNIAYDPHADEFLALLAKDKWELCGNYGRFSLYTYKSFMETHDRYIKTISPDPTFTYCPPTVMTVVTGHNIIQKILKTPCVLA</sequence>
<accession>A0A2S7ZQG5</accession>
<proteinExistence type="predicted"/>
<name>A0A2S7ZQG5_9FIRM</name>
<reference evidence="1 2" key="1">
    <citation type="submission" date="2018-01" db="EMBL/GenBank/DDBJ databases">
        <title>Draft genome sequences of clinical isolates and type strains of oral Veillonella including Veillonella infantum sp., nov.</title>
        <authorList>
            <person name="Mashima I."/>
            <person name="Liao Y.-C."/>
            <person name="Sabharwal A."/>
            <person name="Haase E.M."/>
            <person name="Nakazawa F."/>
            <person name="Scannapieco F.A."/>
        </authorList>
    </citation>
    <scope>NUCLEOTIDE SEQUENCE [LARGE SCALE GENOMIC DNA]</scope>
    <source>
        <strain evidence="1 2">Y6</strain>
    </source>
</reference>
<dbReference type="Proteomes" id="UP000238877">
    <property type="component" value="Unassembled WGS sequence"/>
</dbReference>